<dbReference type="InterPro" id="IPR001279">
    <property type="entry name" value="Metallo-B-lactamas"/>
</dbReference>
<dbReference type="RefSeq" id="WP_068366052.1">
    <property type="nucleotide sequence ID" value="NZ_KQ960155.1"/>
</dbReference>
<organism evidence="9 10">
    <name type="scientific">Aedoeadaptatus coxii</name>
    <dbReference type="NCBI Taxonomy" id="755172"/>
    <lineage>
        <taxon>Bacteria</taxon>
        <taxon>Bacillati</taxon>
        <taxon>Bacillota</taxon>
        <taxon>Tissierellia</taxon>
        <taxon>Tissierellales</taxon>
        <taxon>Peptoniphilaceae</taxon>
        <taxon>Aedoeadaptatus</taxon>
    </lineage>
</organism>
<evidence type="ECO:0000256" key="1">
    <source>
        <dbReference type="ARBA" id="ARBA00001623"/>
    </source>
</evidence>
<evidence type="ECO:0000259" key="8">
    <source>
        <dbReference type="SMART" id="SM00849"/>
    </source>
</evidence>
<dbReference type="UniPathway" id="UPA00619">
    <property type="reaction ID" value="UER00676"/>
</dbReference>
<dbReference type="Proteomes" id="UP000070442">
    <property type="component" value="Unassembled WGS sequence"/>
</dbReference>
<dbReference type="SMART" id="SM00849">
    <property type="entry name" value="Lactamase_B"/>
    <property type="match status" value="1"/>
</dbReference>
<comment type="catalytic activity">
    <reaction evidence="1 7">
        <text>an S-(2-hydroxyacyl)glutathione + H2O = a 2-hydroxy carboxylate + glutathione + H(+)</text>
        <dbReference type="Rhea" id="RHEA:21864"/>
        <dbReference type="ChEBI" id="CHEBI:15377"/>
        <dbReference type="ChEBI" id="CHEBI:15378"/>
        <dbReference type="ChEBI" id="CHEBI:57925"/>
        <dbReference type="ChEBI" id="CHEBI:58896"/>
        <dbReference type="ChEBI" id="CHEBI:71261"/>
        <dbReference type="EC" id="3.1.2.6"/>
    </reaction>
</comment>
<dbReference type="InterPro" id="IPR032282">
    <property type="entry name" value="HAGH_C"/>
</dbReference>
<feature type="binding site" evidence="7">
    <location>
        <position position="54"/>
    </location>
    <ligand>
        <name>Zn(2+)</name>
        <dbReference type="ChEBI" id="CHEBI:29105"/>
        <label>1</label>
    </ligand>
</feature>
<dbReference type="NCBIfam" id="TIGR03413">
    <property type="entry name" value="GSH_gloB"/>
    <property type="match status" value="1"/>
</dbReference>
<dbReference type="Pfam" id="PF00753">
    <property type="entry name" value="Lactamase_B"/>
    <property type="match status" value="2"/>
</dbReference>
<dbReference type="CDD" id="cd07723">
    <property type="entry name" value="hydroxyacylglutathione_hydrolase_MBL-fold"/>
    <property type="match status" value="1"/>
</dbReference>
<evidence type="ECO:0000256" key="4">
    <source>
        <dbReference type="ARBA" id="ARBA00022723"/>
    </source>
</evidence>
<dbReference type="PANTHER" id="PTHR43705">
    <property type="entry name" value="HYDROXYACYLGLUTATHIONE HYDROLASE"/>
    <property type="match status" value="1"/>
</dbReference>
<evidence type="ECO:0000313" key="10">
    <source>
        <dbReference type="Proteomes" id="UP000070442"/>
    </source>
</evidence>
<dbReference type="InterPro" id="IPR017782">
    <property type="entry name" value="Hydroxyacylglutathione_Hdrlase"/>
</dbReference>
<name>A0A134AKX0_9FIRM</name>
<feature type="binding site" evidence="7">
    <location>
        <position position="123"/>
    </location>
    <ligand>
        <name>Zn(2+)</name>
        <dbReference type="ChEBI" id="CHEBI:29105"/>
        <label>2</label>
    </ligand>
</feature>
<dbReference type="InterPro" id="IPR050110">
    <property type="entry name" value="Glyoxalase_II_hydrolase"/>
</dbReference>
<dbReference type="SUPFAM" id="SSF56281">
    <property type="entry name" value="Metallo-hydrolase/oxidoreductase"/>
    <property type="match status" value="1"/>
</dbReference>
<proteinExistence type="inferred from homology"/>
<comment type="caution">
    <text evidence="9">The sequence shown here is derived from an EMBL/GenBank/DDBJ whole genome shotgun (WGS) entry which is preliminary data.</text>
</comment>
<reference evidence="10" key="1">
    <citation type="submission" date="2016-01" db="EMBL/GenBank/DDBJ databases">
        <authorList>
            <person name="Mitreva M."/>
            <person name="Pepin K.H."/>
            <person name="Mihindukulasuriya K.A."/>
            <person name="Fulton R."/>
            <person name="Fronick C."/>
            <person name="O'Laughlin M."/>
            <person name="Miner T."/>
            <person name="Herter B."/>
            <person name="Rosa B.A."/>
            <person name="Cordes M."/>
            <person name="Tomlinson C."/>
            <person name="Wollam A."/>
            <person name="Palsikar V.B."/>
            <person name="Mardis E.R."/>
            <person name="Wilson R.K."/>
        </authorList>
    </citation>
    <scope>NUCLEOTIDE SEQUENCE [LARGE SCALE GENOMIC DNA]</scope>
    <source>
        <strain evidence="10">DNF00729</strain>
    </source>
</reference>
<comment type="function">
    <text evidence="7">Thiolesterase that catalyzes the hydrolysis of S-D-lactoyl-glutathione to form glutathione and D-lactic acid.</text>
</comment>
<dbReference type="EMBL" id="LSDG01000002">
    <property type="protein sequence ID" value="KXB68361.1"/>
    <property type="molecule type" value="Genomic_DNA"/>
</dbReference>
<feature type="binding site" evidence="7">
    <location>
        <position position="56"/>
    </location>
    <ligand>
        <name>Zn(2+)</name>
        <dbReference type="ChEBI" id="CHEBI:29105"/>
        <label>2</label>
    </ligand>
</feature>
<dbReference type="OrthoDB" id="9802897at2"/>
<dbReference type="Pfam" id="PF16123">
    <property type="entry name" value="HAGH_C"/>
    <property type="match status" value="1"/>
</dbReference>
<keyword evidence="10" id="KW-1185">Reference proteome</keyword>
<evidence type="ECO:0000256" key="2">
    <source>
        <dbReference type="ARBA" id="ARBA00004963"/>
    </source>
</evidence>
<dbReference type="STRING" id="755172.HMPREF1863_00073"/>
<keyword evidence="4 7" id="KW-0479">Metal-binding</keyword>
<dbReference type="EC" id="3.1.2.6" evidence="7"/>
<dbReference type="HAMAP" id="MF_01374">
    <property type="entry name" value="Glyoxalase_2"/>
    <property type="match status" value="1"/>
</dbReference>
<evidence type="ECO:0000256" key="5">
    <source>
        <dbReference type="ARBA" id="ARBA00022801"/>
    </source>
</evidence>
<feature type="domain" description="Metallo-beta-lactamase" evidence="8">
    <location>
        <begin position="11"/>
        <end position="161"/>
    </location>
</feature>
<dbReference type="InterPro" id="IPR035680">
    <property type="entry name" value="Clx_II_MBL"/>
</dbReference>
<comment type="cofactor">
    <cofactor evidence="7">
        <name>Zn(2+)</name>
        <dbReference type="ChEBI" id="CHEBI:29105"/>
    </cofactor>
    <text evidence="7">Binds 2 Zn(2+) ions per subunit.</text>
</comment>
<comment type="similarity">
    <text evidence="3 7">Belongs to the metallo-beta-lactamase superfamily. Glyoxalase II family.</text>
</comment>
<feature type="binding site" evidence="7">
    <location>
        <position position="106"/>
    </location>
    <ligand>
        <name>Zn(2+)</name>
        <dbReference type="ChEBI" id="CHEBI:29105"/>
        <label>1</label>
    </ligand>
</feature>
<evidence type="ECO:0000256" key="7">
    <source>
        <dbReference type="HAMAP-Rule" id="MF_01374"/>
    </source>
</evidence>
<keyword evidence="5 7" id="KW-0378">Hydrolase</keyword>
<dbReference type="PATRIC" id="fig|755172.3.peg.69"/>
<dbReference type="InterPro" id="IPR036866">
    <property type="entry name" value="RibonucZ/Hydroxyglut_hydro"/>
</dbReference>
<feature type="binding site" evidence="7">
    <location>
        <position position="52"/>
    </location>
    <ligand>
        <name>Zn(2+)</name>
        <dbReference type="ChEBI" id="CHEBI:29105"/>
        <label>1</label>
    </ligand>
</feature>
<evidence type="ECO:0000256" key="6">
    <source>
        <dbReference type="ARBA" id="ARBA00022833"/>
    </source>
</evidence>
<keyword evidence="6 7" id="KW-0862">Zinc</keyword>
<dbReference type="GO" id="GO:0046872">
    <property type="term" value="F:metal ion binding"/>
    <property type="evidence" value="ECO:0007669"/>
    <property type="project" value="UniProtKB-KW"/>
</dbReference>
<feature type="binding site" evidence="7">
    <location>
        <position position="57"/>
    </location>
    <ligand>
        <name>Zn(2+)</name>
        <dbReference type="ChEBI" id="CHEBI:29105"/>
        <label>2</label>
    </ligand>
</feature>
<accession>A0A134AKX0</accession>
<sequence length="230" mass="26076">MNIIPVPALSDNYIWLIEKENKILVVDPGESDLLLDIMAAKGYTLEAVLLTHWHPDHTGGVEKLVQHHPAPIYGPAETKIATNIVQGGETLSLLGETFRVMATPGHTEEHVAYLQGNDLFIGDTLFLSSCGRVFTGDYKSMFETLQKLKTLDDDVKIYSAHEYSLSNLEQSVKYLQNDATRKELERVRKLREEGKVTLPTTMGKEKQINPFLVIDTQDEFTRYRKERDRG</sequence>
<gene>
    <name evidence="7" type="primary">gloB</name>
    <name evidence="9" type="ORF">HMPREF1863_00073</name>
</gene>
<feature type="binding site" evidence="7">
    <location>
        <position position="161"/>
    </location>
    <ligand>
        <name>Zn(2+)</name>
        <dbReference type="ChEBI" id="CHEBI:29105"/>
        <label>2</label>
    </ligand>
</feature>
<dbReference type="GO" id="GO:0019243">
    <property type="term" value="P:methylglyoxal catabolic process to D-lactate via S-lactoyl-glutathione"/>
    <property type="evidence" value="ECO:0007669"/>
    <property type="project" value="UniProtKB-UniRule"/>
</dbReference>
<feature type="binding site" evidence="7">
    <location>
        <position position="123"/>
    </location>
    <ligand>
        <name>Zn(2+)</name>
        <dbReference type="ChEBI" id="CHEBI:29105"/>
        <label>1</label>
    </ligand>
</feature>
<evidence type="ECO:0000313" key="9">
    <source>
        <dbReference type="EMBL" id="KXB68361.1"/>
    </source>
</evidence>
<dbReference type="AlphaFoldDB" id="A0A134AKX0"/>
<protein>
    <recommendedName>
        <fullName evidence="7">Hydroxyacylglutathione hydrolase</fullName>
        <ecNumber evidence="7">3.1.2.6</ecNumber>
    </recommendedName>
    <alternativeName>
        <fullName evidence="7">Glyoxalase II</fullName>
        <shortName evidence="7">Glx II</shortName>
    </alternativeName>
</protein>
<dbReference type="Gene3D" id="3.60.15.10">
    <property type="entry name" value="Ribonuclease Z/Hydroxyacylglutathione hydrolase-like"/>
    <property type="match status" value="1"/>
</dbReference>
<comment type="pathway">
    <text evidence="2 7">Secondary metabolite metabolism; methylglyoxal degradation; (R)-lactate from methylglyoxal: step 2/2.</text>
</comment>
<comment type="subunit">
    <text evidence="7">Monomer.</text>
</comment>
<evidence type="ECO:0000256" key="3">
    <source>
        <dbReference type="ARBA" id="ARBA00006759"/>
    </source>
</evidence>
<dbReference type="PANTHER" id="PTHR43705:SF1">
    <property type="entry name" value="HYDROXYACYLGLUTATHIONE HYDROLASE GLOB"/>
    <property type="match status" value="1"/>
</dbReference>
<dbReference type="GO" id="GO:0004416">
    <property type="term" value="F:hydroxyacylglutathione hydrolase activity"/>
    <property type="evidence" value="ECO:0007669"/>
    <property type="project" value="UniProtKB-UniRule"/>
</dbReference>